<sequence>MNRRALRASAVATVAAALALSGAALALAPSAAAVDPTRGMTVSVDAPTEIGASGGPVEFTETFGNTGTSFVPENLWLSANAGTALFDDSLTMDYQAADGRWKPIDLTYSNKTGVFGGKTTETFSVAPGTTQTVHLRIGLPMGTPHHGDTNGGTDHVTLTSSLVPVGELMADADHVDTIKVTPLAHSFVKVPMAASPGGAPIEFGAKLTNSTPSKYTNLSYVLFTDKYTSVQVLKNGKWTTVPAVVNPDADYFAQGFYLSGPNADLAANSSTTIPVRVAWRADAPVARARLEGCVIVNERPGTPAFDGSVSCDNSTWLNVTHAFDPTPTPSPSATATPTADPTPTSTGAAPAPAAQLAETGSGRTASTAGLAGGALVLGGAATFLSARMRRRSH</sequence>
<proteinExistence type="predicted"/>
<feature type="region of interest" description="Disordered" evidence="1">
    <location>
        <begin position="322"/>
        <end position="350"/>
    </location>
</feature>
<evidence type="ECO:0000256" key="2">
    <source>
        <dbReference type="SAM" id="Phobius"/>
    </source>
</evidence>
<evidence type="ECO:0008006" key="6">
    <source>
        <dbReference type="Google" id="ProtNLM"/>
    </source>
</evidence>
<evidence type="ECO:0000256" key="3">
    <source>
        <dbReference type="SAM" id="SignalP"/>
    </source>
</evidence>
<dbReference type="Proteomes" id="UP001153328">
    <property type="component" value="Unassembled WGS sequence"/>
</dbReference>
<evidence type="ECO:0000313" key="5">
    <source>
        <dbReference type="Proteomes" id="UP001153328"/>
    </source>
</evidence>
<dbReference type="AlphaFoldDB" id="A0A9W4EDF2"/>
<keyword evidence="2" id="KW-0472">Membrane</keyword>
<feature type="transmembrane region" description="Helical" evidence="2">
    <location>
        <begin position="368"/>
        <end position="386"/>
    </location>
</feature>
<gene>
    <name evidence="4" type="ORF">SBRY_20465</name>
</gene>
<keyword evidence="2" id="KW-0812">Transmembrane</keyword>
<keyword evidence="5" id="KW-1185">Reference proteome</keyword>
<feature type="chain" id="PRO_5040752403" description="Gram-positive cocci surface proteins LPxTG domain-containing protein" evidence="3">
    <location>
        <begin position="27"/>
        <end position="393"/>
    </location>
</feature>
<evidence type="ECO:0000256" key="1">
    <source>
        <dbReference type="SAM" id="MobiDB-lite"/>
    </source>
</evidence>
<feature type="signal peptide" evidence="3">
    <location>
        <begin position="1"/>
        <end position="26"/>
    </location>
</feature>
<keyword evidence="2" id="KW-1133">Transmembrane helix</keyword>
<comment type="caution">
    <text evidence="4">The sequence shown here is derived from an EMBL/GenBank/DDBJ whole genome shotgun (WGS) entry which is preliminary data.</text>
</comment>
<feature type="compositionally biased region" description="Low complexity" evidence="1">
    <location>
        <begin position="331"/>
        <end position="350"/>
    </location>
</feature>
<evidence type="ECO:0000313" key="4">
    <source>
        <dbReference type="EMBL" id="CAG7628402.1"/>
    </source>
</evidence>
<organism evidence="4 5">
    <name type="scientific">Actinacidiphila bryophytorum</name>
    <dbReference type="NCBI Taxonomy" id="1436133"/>
    <lineage>
        <taxon>Bacteria</taxon>
        <taxon>Bacillati</taxon>
        <taxon>Actinomycetota</taxon>
        <taxon>Actinomycetes</taxon>
        <taxon>Kitasatosporales</taxon>
        <taxon>Streptomycetaceae</taxon>
        <taxon>Actinacidiphila</taxon>
    </lineage>
</organism>
<keyword evidence="3" id="KW-0732">Signal</keyword>
<protein>
    <recommendedName>
        <fullName evidence="6">Gram-positive cocci surface proteins LPxTG domain-containing protein</fullName>
    </recommendedName>
</protein>
<dbReference type="EMBL" id="CAJVAX010000012">
    <property type="protein sequence ID" value="CAG7628402.1"/>
    <property type="molecule type" value="Genomic_DNA"/>
</dbReference>
<name>A0A9W4EDF2_9ACTN</name>
<accession>A0A9W4EDF2</accession>
<reference evidence="4" key="1">
    <citation type="submission" date="2021-06" db="EMBL/GenBank/DDBJ databases">
        <authorList>
            <person name="Arsene-Ploetze F."/>
        </authorList>
    </citation>
    <scope>NUCLEOTIDE SEQUENCE</scope>
    <source>
        <strain evidence="4">SBRY1</strain>
    </source>
</reference>